<keyword evidence="2" id="KW-0560">Oxidoreductase</keyword>
<evidence type="ECO:0000256" key="1">
    <source>
        <dbReference type="ARBA" id="ARBA00006484"/>
    </source>
</evidence>
<keyword evidence="4" id="KW-1185">Reference proteome</keyword>
<comment type="caution">
    <text evidence="3">The sequence shown here is derived from an EMBL/GenBank/DDBJ whole genome shotgun (WGS) entry which is preliminary data.</text>
</comment>
<dbReference type="RefSeq" id="WP_254748618.1">
    <property type="nucleotide sequence ID" value="NZ_JANCLV010000003.1"/>
</dbReference>
<sequence length="134" mass="14156">MARASGRAALVTGAARGIGAAIAERLSPRAPRVSLADVLDTESAALAERLGDGASFVHLDVTDRAQWAEAVAQASAPLGRLDTLVNNAGIVNVGSVDEYSYEQWEHVINVNFKARHWTSPAMASALIQCTLVRC</sequence>
<dbReference type="InterPro" id="IPR002347">
    <property type="entry name" value="SDR_fam"/>
</dbReference>
<comment type="similarity">
    <text evidence="1">Belongs to the short-chain dehydrogenases/reductases (SDR) family.</text>
</comment>
<protein>
    <submittedName>
        <fullName evidence="3">SDR family NAD(P)-dependent oxidoreductase</fullName>
    </submittedName>
</protein>
<gene>
    <name evidence="3" type="ORF">NFC73_06415</name>
</gene>
<proteinExistence type="inferred from homology"/>
<dbReference type="EMBL" id="JANCLV010000003">
    <property type="protein sequence ID" value="MCP8999373.1"/>
    <property type="molecule type" value="Genomic_DNA"/>
</dbReference>
<dbReference type="InterPro" id="IPR036291">
    <property type="entry name" value="NAD(P)-bd_dom_sf"/>
</dbReference>
<organism evidence="3 4">
    <name type="scientific">Pseudarthrobacter humi</name>
    <dbReference type="NCBI Taxonomy" id="2952523"/>
    <lineage>
        <taxon>Bacteria</taxon>
        <taxon>Bacillati</taxon>
        <taxon>Actinomycetota</taxon>
        <taxon>Actinomycetes</taxon>
        <taxon>Micrococcales</taxon>
        <taxon>Micrococcaceae</taxon>
        <taxon>Pseudarthrobacter</taxon>
    </lineage>
</organism>
<evidence type="ECO:0000256" key="2">
    <source>
        <dbReference type="ARBA" id="ARBA00023002"/>
    </source>
</evidence>
<evidence type="ECO:0000313" key="3">
    <source>
        <dbReference type="EMBL" id="MCP8999373.1"/>
    </source>
</evidence>
<accession>A0ABT1LLN4</accession>
<reference evidence="3 4" key="1">
    <citation type="submission" date="2022-06" db="EMBL/GenBank/DDBJ databases">
        <title>Pseudarthrobacter sp. strain RMG13 Genome sequencing and assembly.</title>
        <authorList>
            <person name="Kim I."/>
        </authorList>
    </citation>
    <scope>NUCLEOTIDE SEQUENCE [LARGE SCALE GENOMIC DNA]</scope>
    <source>
        <strain evidence="3 4">RMG13</strain>
    </source>
</reference>
<dbReference type="SUPFAM" id="SSF51735">
    <property type="entry name" value="NAD(P)-binding Rossmann-fold domains"/>
    <property type="match status" value="1"/>
</dbReference>
<dbReference type="Pfam" id="PF00106">
    <property type="entry name" value="adh_short"/>
    <property type="match status" value="1"/>
</dbReference>
<dbReference type="Proteomes" id="UP001524318">
    <property type="component" value="Unassembled WGS sequence"/>
</dbReference>
<name>A0ABT1LLN4_9MICC</name>
<dbReference type="PRINTS" id="PR00081">
    <property type="entry name" value="GDHRDH"/>
</dbReference>
<dbReference type="PANTHER" id="PTHR43669">
    <property type="entry name" value="5-KETO-D-GLUCONATE 5-REDUCTASE"/>
    <property type="match status" value="1"/>
</dbReference>
<dbReference type="Gene3D" id="3.40.50.720">
    <property type="entry name" value="NAD(P)-binding Rossmann-like Domain"/>
    <property type="match status" value="1"/>
</dbReference>
<dbReference type="PANTHER" id="PTHR43669:SF3">
    <property type="entry name" value="ALCOHOL DEHYDROGENASE, PUTATIVE (AFU_ORTHOLOGUE AFUA_3G03445)-RELATED"/>
    <property type="match status" value="1"/>
</dbReference>
<evidence type="ECO:0000313" key="4">
    <source>
        <dbReference type="Proteomes" id="UP001524318"/>
    </source>
</evidence>